<keyword evidence="2" id="KW-1185">Reference proteome</keyword>
<gene>
    <name evidence="1" type="ORF">GRI94_12210</name>
</gene>
<evidence type="ECO:0000313" key="2">
    <source>
        <dbReference type="Proteomes" id="UP000446786"/>
    </source>
</evidence>
<reference evidence="1 2" key="1">
    <citation type="submission" date="2019-12" db="EMBL/GenBank/DDBJ databases">
        <title>Genomic-based taxomic classification of the family Erythrobacteraceae.</title>
        <authorList>
            <person name="Xu L."/>
        </authorList>
    </citation>
    <scope>NUCLEOTIDE SEQUENCE [LARGE SCALE GENOMIC DNA]</scope>
    <source>
        <strain evidence="1 2">JCM 16677</strain>
    </source>
</reference>
<dbReference type="RefSeq" id="WP_344705276.1">
    <property type="nucleotide sequence ID" value="NZ_BAAAZF010000001.1"/>
</dbReference>
<name>A0A845AU59_9SPHN</name>
<comment type="caution">
    <text evidence="1">The sequence shown here is derived from an EMBL/GenBank/DDBJ whole genome shotgun (WGS) entry which is preliminary data.</text>
</comment>
<organism evidence="1 2">
    <name type="scientific">Parerythrobacter jejuensis</name>
    <dbReference type="NCBI Taxonomy" id="795812"/>
    <lineage>
        <taxon>Bacteria</taxon>
        <taxon>Pseudomonadati</taxon>
        <taxon>Pseudomonadota</taxon>
        <taxon>Alphaproteobacteria</taxon>
        <taxon>Sphingomonadales</taxon>
        <taxon>Erythrobacteraceae</taxon>
        <taxon>Parerythrobacter</taxon>
    </lineage>
</organism>
<accession>A0A845AU59</accession>
<proteinExistence type="predicted"/>
<dbReference type="EMBL" id="WTYE01000001">
    <property type="protein sequence ID" value="MXP32585.1"/>
    <property type="molecule type" value="Genomic_DNA"/>
</dbReference>
<dbReference type="AlphaFoldDB" id="A0A845AU59"/>
<sequence length="137" mass="14247">MAIAAACTLAFPATAQSPDVQNPTPEDDLDCALFAAYVLDSSEDLTADESTGIMSGMTYFIGRWEAVRGGDLKAAMVDRVKTMSMLDFGALGPTCGGRMTAMGARMTDAGTALIELEKAQKAQGEAEAAKSEEPAGE</sequence>
<protein>
    <submittedName>
        <fullName evidence="1">Uncharacterized protein</fullName>
    </submittedName>
</protein>
<dbReference type="Proteomes" id="UP000446786">
    <property type="component" value="Unassembled WGS sequence"/>
</dbReference>
<evidence type="ECO:0000313" key="1">
    <source>
        <dbReference type="EMBL" id="MXP32585.1"/>
    </source>
</evidence>